<dbReference type="InterPro" id="IPR052942">
    <property type="entry name" value="LPS_cholinephosphotransferase"/>
</dbReference>
<keyword evidence="1" id="KW-1133">Transmembrane helix</keyword>
<dbReference type="GeneID" id="87755542"/>
<organism evidence="3 4">
    <name type="scientific">Allisonella histaminiformans</name>
    <dbReference type="NCBI Taxonomy" id="209880"/>
    <lineage>
        <taxon>Bacteria</taxon>
        <taxon>Bacillati</taxon>
        <taxon>Bacillota</taxon>
        <taxon>Negativicutes</taxon>
        <taxon>Veillonellales</taxon>
        <taxon>Veillonellaceae</taxon>
        <taxon>Allisonella</taxon>
    </lineage>
</organism>
<dbReference type="EMBL" id="FMXA01000005">
    <property type="protein sequence ID" value="SDA42543.1"/>
    <property type="molecule type" value="Genomic_DNA"/>
</dbReference>
<proteinExistence type="predicted"/>
<dbReference type="PANTHER" id="PTHR43404">
    <property type="entry name" value="LIPOPOLYSACCHARIDE CHOLINEPHOSPHOTRANSFERASE LICD"/>
    <property type="match status" value="1"/>
</dbReference>
<dbReference type="GO" id="GO:0009100">
    <property type="term" value="P:glycoprotein metabolic process"/>
    <property type="evidence" value="ECO:0007669"/>
    <property type="project" value="UniProtKB-ARBA"/>
</dbReference>
<dbReference type="Pfam" id="PF04991">
    <property type="entry name" value="LicD"/>
    <property type="match status" value="1"/>
</dbReference>
<evidence type="ECO:0000256" key="1">
    <source>
        <dbReference type="SAM" id="Phobius"/>
    </source>
</evidence>
<dbReference type="PANTHER" id="PTHR43404:SF2">
    <property type="entry name" value="LIPOPOLYSACCHARIDE CHOLINEPHOSPHOTRANSFERASE LICD"/>
    <property type="match status" value="1"/>
</dbReference>
<keyword evidence="4" id="KW-1185">Reference proteome</keyword>
<dbReference type="STRING" id="209880.SAMN02910343_00499"/>
<dbReference type="RefSeq" id="WP_159427819.1">
    <property type="nucleotide sequence ID" value="NZ_FMXA01000005.1"/>
</dbReference>
<keyword evidence="3" id="KW-0808">Transferase</keyword>
<dbReference type="OrthoDB" id="9786100at2"/>
<gene>
    <name evidence="3" type="ORF">SAMN02910343_00499</name>
</gene>
<feature type="domain" description="LicD/FKTN/FKRP nucleotidyltransferase" evidence="2">
    <location>
        <begin position="24"/>
        <end position="260"/>
    </location>
</feature>
<evidence type="ECO:0000259" key="2">
    <source>
        <dbReference type="Pfam" id="PF04991"/>
    </source>
</evidence>
<evidence type="ECO:0000313" key="3">
    <source>
        <dbReference type="EMBL" id="SDA42543.1"/>
    </source>
</evidence>
<dbReference type="InterPro" id="IPR007074">
    <property type="entry name" value="LicD/FKTN/FKRP_NTP_transf"/>
</dbReference>
<sequence length="283" mass="33041">MKKITVDEMKSIELNILIDVAAFCEEHKLRYYLCGGTLLGAIRHKGFIPWDDDIDIIMPRPDYMKFLTEYNKREGPYKVNSEINQKNWHATHANVEDKRTIKINTNFGKINQYGIDIDVFPIDGSPDNEKKRKSFWLINNVLARIATLSVLSFTISKYYADQDVSFASLRTLLRTGVKFLGIPIAKLICSFWNLNQIVTNRAMKYDVDKSEYIGVSTFPHYGYKECIKGAPFLKITKRIFEGKYFNTPDNYDEYLSNLYGDYMTPPSKQSQQSHHDFEVYWRE</sequence>
<keyword evidence="1" id="KW-0472">Membrane</keyword>
<dbReference type="GO" id="GO:0016740">
    <property type="term" value="F:transferase activity"/>
    <property type="evidence" value="ECO:0007669"/>
    <property type="project" value="UniProtKB-KW"/>
</dbReference>
<reference evidence="3 4" key="1">
    <citation type="submission" date="2016-10" db="EMBL/GenBank/DDBJ databases">
        <authorList>
            <person name="de Groot N.N."/>
        </authorList>
    </citation>
    <scope>NUCLEOTIDE SEQUENCE [LARGE SCALE GENOMIC DNA]</scope>
    <source>
        <strain evidence="3 4">DSM 15230</strain>
    </source>
</reference>
<evidence type="ECO:0000313" key="4">
    <source>
        <dbReference type="Proteomes" id="UP000199689"/>
    </source>
</evidence>
<name>A0A1G5V9I8_9FIRM</name>
<protein>
    <submittedName>
        <fullName evidence="3">Lipopolysaccharide cholinephosphotransferase</fullName>
    </submittedName>
</protein>
<keyword evidence="1" id="KW-0812">Transmembrane</keyword>
<dbReference type="AlphaFoldDB" id="A0A1G5V9I8"/>
<dbReference type="Proteomes" id="UP000199689">
    <property type="component" value="Unassembled WGS sequence"/>
</dbReference>
<feature type="transmembrane region" description="Helical" evidence="1">
    <location>
        <begin position="141"/>
        <end position="160"/>
    </location>
</feature>
<accession>A0A1G5V9I8</accession>
<feature type="transmembrane region" description="Helical" evidence="1">
    <location>
        <begin position="172"/>
        <end position="194"/>
    </location>
</feature>